<keyword evidence="1" id="KW-0472">Membrane</keyword>
<feature type="transmembrane region" description="Helical" evidence="1">
    <location>
        <begin position="107"/>
        <end position="125"/>
    </location>
</feature>
<dbReference type="AlphaFoldDB" id="A0A350HAX6"/>
<feature type="transmembrane region" description="Helical" evidence="1">
    <location>
        <begin position="46"/>
        <end position="65"/>
    </location>
</feature>
<proteinExistence type="predicted"/>
<dbReference type="Proteomes" id="UP000264062">
    <property type="component" value="Unassembled WGS sequence"/>
</dbReference>
<gene>
    <name evidence="2" type="ORF">DCW38_05880</name>
</gene>
<evidence type="ECO:0000313" key="3">
    <source>
        <dbReference type="Proteomes" id="UP000264062"/>
    </source>
</evidence>
<evidence type="ECO:0000256" key="1">
    <source>
        <dbReference type="SAM" id="Phobius"/>
    </source>
</evidence>
<evidence type="ECO:0000313" key="2">
    <source>
        <dbReference type="EMBL" id="HAV92692.1"/>
    </source>
</evidence>
<name>A0A350HAX6_UNCW3</name>
<protein>
    <submittedName>
        <fullName evidence="2">Uncharacterized protein</fullName>
    </submittedName>
</protein>
<organism evidence="2 3">
    <name type="scientific">candidate division WOR-3 bacterium</name>
    <dbReference type="NCBI Taxonomy" id="2052148"/>
    <lineage>
        <taxon>Bacteria</taxon>
        <taxon>Bacteria division WOR-3</taxon>
    </lineage>
</organism>
<keyword evidence="1" id="KW-1133">Transmembrane helix</keyword>
<sequence length="136" mass="15146">MEKDKMKLLGLDDILGDYEIPEIESVEENVMKAVSQRKMKPKRVQIIIAPVIGYLVSSILFAIFYSRNALFAFVWNVTGAKIISFIHSVNKIGGIVSAFLPPFKAEYLIVPITGMLIISIGAMVMEKKNKKKGGNK</sequence>
<comment type="caution">
    <text evidence="2">The sequence shown here is derived from an EMBL/GenBank/DDBJ whole genome shotgun (WGS) entry which is preliminary data.</text>
</comment>
<dbReference type="EMBL" id="DMZY01000174">
    <property type="protein sequence ID" value="HAV92692.1"/>
    <property type="molecule type" value="Genomic_DNA"/>
</dbReference>
<keyword evidence="1" id="KW-0812">Transmembrane</keyword>
<reference evidence="2 3" key="1">
    <citation type="journal article" date="2018" name="Nat. Biotechnol.">
        <title>A standardized bacterial taxonomy based on genome phylogeny substantially revises the tree of life.</title>
        <authorList>
            <person name="Parks D.H."/>
            <person name="Chuvochina M."/>
            <person name="Waite D.W."/>
            <person name="Rinke C."/>
            <person name="Skarshewski A."/>
            <person name="Chaumeil P.A."/>
            <person name="Hugenholtz P."/>
        </authorList>
    </citation>
    <scope>NUCLEOTIDE SEQUENCE [LARGE SCALE GENOMIC DNA]</scope>
    <source>
        <strain evidence="2">UBA9956</strain>
    </source>
</reference>
<accession>A0A350HAX6</accession>